<reference evidence="1" key="1">
    <citation type="submission" date="2022-04" db="EMBL/GenBank/DDBJ databases">
        <title>Genome of the entomopathogenic fungus Entomophthora muscae.</title>
        <authorList>
            <person name="Elya C."/>
            <person name="Lovett B.R."/>
            <person name="Lee E."/>
            <person name="Macias A.M."/>
            <person name="Hajek A.E."/>
            <person name="De Bivort B.L."/>
            <person name="Kasson M.T."/>
            <person name="De Fine Licht H.H."/>
            <person name="Stajich J.E."/>
        </authorList>
    </citation>
    <scope>NUCLEOTIDE SEQUENCE</scope>
    <source>
        <strain evidence="1">Berkeley</strain>
    </source>
</reference>
<accession>A0ACC2S333</accession>
<evidence type="ECO:0000313" key="2">
    <source>
        <dbReference type="Proteomes" id="UP001165960"/>
    </source>
</evidence>
<dbReference type="EMBL" id="QTSX02005893">
    <property type="protein sequence ID" value="KAJ9056663.1"/>
    <property type="molecule type" value="Genomic_DNA"/>
</dbReference>
<name>A0ACC2S333_9FUNG</name>
<organism evidence="1 2">
    <name type="scientific">Entomophthora muscae</name>
    <dbReference type="NCBI Taxonomy" id="34485"/>
    <lineage>
        <taxon>Eukaryota</taxon>
        <taxon>Fungi</taxon>
        <taxon>Fungi incertae sedis</taxon>
        <taxon>Zoopagomycota</taxon>
        <taxon>Entomophthoromycotina</taxon>
        <taxon>Entomophthoromycetes</taxon>
        <taxon>Entomophthorales</taxon>
        <taxon>Entomophthoraceae</taxon>
        <taxon>Entomophthora</taxon>
    </lineage>
</organism>
<gene>
    <name evidence="1" type="ORF">DSO57_1030683</name>
</gene>
<evidence type="ECO:0000313" key="1">
    <source>
        <dbReference type="EMBL" id="KAJ9056663.1"/>
    </source>
</evidence>
<keyword evidence="2" id="KW-1185">Reference proteome</keyword>
<proteinExistence type="predicted"/>
<sequence>MEEFFESSGNILWLDLLQLCVALASLILSGILMLANLRRGIWRWETDGILMTMIAFLDSVLGVYTIVATVIRMAVPFAAYDDSVWCQINFVFSRVLGISCLNLIMLLSLVRYSVIVFFCKSHPRFWTVVAILSITTITLATSFRLYGAKLYIFPIKALLQSY</sequence>
<comment type="caution">
    <text evidence="1">The sequence shown here is derived from an EMBL/GenBank/DDBJ whole genome shotgun (WGS) entry which is preliminary data.</text>
</comment>
<dbReference type="Proteomes" id="UP001165960">
    <property type="component" value="Unassembled WGS sequence"/>
</dbReference>
<protein>
    <submittedName>
        <fullName evidence="1">Uncharacterized protein</fullName>
    </submittedName>
</protein>